<dbReference type="EMBL" id="JAUEPR010000027">
    <property type="protein sequence ID" value="KAK0474389.1"/>
    <property type="molecule type" value="Genomic_DNA"/>
</dbReference>
<organism evidence="3 4">
    <name type="scientific">Armillaria novae-zelandiae</name>
    <dbReference type="NCBI Taxonomy" id="153914"/>
    <lineage>
        <taxon>Eukaryota</taxon>
        <taxon>Fungi</taxon>
        <taxon>Dikarya</taxon>
        <taxon>Basidiomycota</taxon>
        <taxon>Agaricomycotina</taxon>
        <taxon>Agaricomycetes</taxon>
        <taxon>Agaricomycetidae</taxon>
        <taxon>Agaricales</taxon>
        <taxon>Marasmiineae</taxon>
        <taxon>Physalacriaceae</taxon>
        <taxon>Armillaria</taxon>
    </lineage>
</organism>
<dbReference type="InterPro" id="IPR011600">
    <property type="entry name" value="Pept_C14_caspase"/>
</dbReference>
<name>A0AA39U9N1_9AGAR</name>
<keyword evidence="4" id="KW-1185">Reference proteome</keyword>
<accession>A0AA39U9N1</accession>
<dbReference type="GO" id="GO:0005737">
    <property type="term" value="C:cytoplasm"/>
    <property type="evidence" value="ECO:0007669"/>
    <property type="project" value="TreeGrafter"/>
</dbReference>
<gene>
    <name evidence="3" type="ORF">IW261DRAFT_1568740</name>
</gene>
<proteinExistence type="inferred from homology"/>
<comment type="caution">
    <text evidence="3">The sequence shown here is derived from an EMBL/GenBank/DDBJ whole genome shotgun (WGS) entry which is preliminary data.</text>
</comment>
<evidence type="ECO:0000256" key="1">
    <source>
        <dbReference type="ARBA" id="ARBA00009005"/>
    </source>
</evidence>
<dbReference type="Gene3D" id="3.40.50.1460">
    <property type="match status" value="1"/>
</dbReference>
<dbReference type="GO" id="GO:0004197">
    <property type="term" value="F:cysteine-type endopeptidase activity"/>
    <property type="evidence" value="ECO:0007669"/>
    <property type="project" value="InterPro"/>
</dbReference>
<dbReference type="AlphaFoldDB" id="A0AA39U9N1"/>
<dbReference type="PANTHER" id="PTHR48104:SF30">
    <property type="entry name" value="METACASPASE-1"/>
    <property type="match status" value="1"/>
</dbReference>
<dbReference type="GO" id="GO:0006508">
    <property type="term" value="P:proteolysis"/>
    <property type="evidence" value="ECO:0007669"/>
    <property type="project" value="InterPro"/>
</dbReference>
<sequence length="305" mass="33659">MRHVLSRNRSLRSVTVSVGDDAISSKSELDNEISLLAESFGRLRLQDSDTQDSLPAILEVHLSLPVSQCRVDGSRFDAVLIGIDEYASYPLQGCVSDVRSMEKYLVESLGVPRDRIQLFLGSREHMSPGDPMYPSRAHIIDTLLSIIHNPEIIYGDSIIIFYAGHGDDGKAVPDISDREFNTILTQISRVKGHHITVILDCCHSGSVSRGVGVRTVPRTCTVQDILLTGEQILGAYPDYRSILLKDWHSDTDSHVMMAACKADQLAMSKAVERKDGVELYNGIFTDSLVRALRSVRGTTYADLIG</sequence>
<dbReference type="Pfam" id="PF00656">
    <property type="entry name" value="Peptidase_C14"/>
    <property type="match status" value="1"/>
</dbReference>
<dbReference type="Proteomes" id="UP001175227">
    <property type="component" value="Unassembled WGS sequence"/>
</dbReference>
<comment type="similarity">
    <text evidence="1">Belongs to the peptidase C14B family.</text>
</comment>
<dbReference type="InterPro" id="IPR050452">
    <property type="entry name" value="Metacaspase"/>
</dbReference>
<protein>
    <submittedName>
        <fullName evidence="3">Caspase domain-containing protein</fullName>
    </submittedName>
</protein>
<feature type="domain" description="Peptidase C14 caspase" evidence="2">
    <location>
        <begin position="78"/>
        <end position="296"/>
    </location>
</feature>
<evidence type="ECO:0000259" key="2">
    <source>
        <dbReference type="Pfam" id="PF00656"/>
    </source>
</evidence>
<reference evidence="3" key="1">
    <citation type="submission" date="2023-06" db="EMBL/GenBank/DDBJ databases">
        <authorList>
            <consortium name="Lawrence Berkeley National Laboratory"/>
            <person name="Ahrendt S."/>
            <person name="Sahu N."/>
            <person name="Indic B."/>
            <person name="Wong-Bajracharya J."/>
            <person name="Merenyi Z."/>
            <person name="Ke H.-M."/>
            <person name="Monk M."/>
            <person name="Kocsube S."/>
            <person name="Drula E."/>
            <person name="Lipzen A."/>
            <person name="Balint B."/>
            <person name="Henrissat B."/>
            <person name="Andreopoulos B."/>
            <person name="Martin F.M."/>
            <person name="Harder C.B."/>
            <person name="Rigling D."/>
            <person name="Ford K.L."/>
            <person name="Foster G.D."/>
            <person name="Pangilinan J."/>
            <person name="Papanicolaou A."/>
            <person name="Barry K."/>
            <person name="LaButti K."/>
            <person name="Viragh M."/>
            <person name="Koriabine M."/>
            <person name="Yan M."/>
            <person name="Riley R."/>
            <person name="Champramary S."/>
            <person name="Plett K.L."/>
            <person name="Tsai I.J."/>
            <person name="Slot J."/>
            <person name="Sipos G."/>
            <person name="Plett J."/>
            <person name="Nagy L.G."/>
            <person name="Grigoriev I.V."/>
        </authorList>
    </citation>
    <scope>NUCLEOTIDE SEQUENCE</scope>
    <source>
        <strain evidence="3">ICMP 16352</strain>
    </source>
</reference>
<evidence type="ECO:0000313" key="4">
    <source>
        <dbReference type="Proteomes" id="UP001175227"/>
    </source>
</evidence>
<evidence type="ECO:0000313" key="3">
    <source>
        <dbReference type="EMBL" id="KAK0474389.1"/>
    </source>
</evidence>
<dbReference type="PANTHER" id="PTHR48104">
    <property type="entry name" value="METACASPASE-4"/>
    <property type="match status" value="1"/>
</dbReference>